<organism evidence="3 4">
    <name type="scientific">Microlunatus flavus</name>
    <dbReference type="NCBI Taxonomy" id="1036181"/>
    <lineage>
        <taxon>Bacteria</taxon>
        <taxon>Bacillati</taxon>
        <taxon>Actinomycetota</taxon>
        <taxon>Actinomycetes</taxon>
        <taxon>Propionibacteriales</taxon>
        <taxon>Propionibacteriaceae</taxon>
        <taxon>Microlunatus</taxon>
    </lineage>
</organism>
<dbReference type="AlphaFoldDB" id="A0A1H9CCY5"/>
<feature type="transmembrane region" description="Helical" evidence="1">
    <location>
        <begin position="34"/>
        <end position="51"/>
    </location>
</feature>
<proteinExistence type="predicted"/>
<dbReference type="EMBL" id="FOFA01000002">
    <property type="protein sequence ID" value="SEP98867.1"/>
    <property type="molecule type" value="Genomic_DNA"/>
</dbReference>
<evidence type="ECO:0000313" key="3">
    <source>
        <dbReference type="EMBL" id="SEP98867.1"/>
    </source>
</evidence>
<protein>
    <recommendedName>
        <fullName evidence="2">CBU-0592-like domain-containing protein</fullName>
    </recommendedName>
</protein>
<evidence type="ECO:0000313" key="4">
    <source>
        <dbReference type="Proteomes" id="UP000198504"/>
    </source>
</evidence>
<dbReference type="NCBIfam" id="NF047864">
    <property type="entry name" value="CBU_0592_membra"/>
    <property type="match status" value="1"/>
</dbReference>
<evidence type="ECO:0000259" key="2">
    <source>
        <dbReference type="Pfam" id="PF26604"/>
    </source>
</evidence>
<reference evidence="4" key="1">
    <citation type="submission" date="2016-10" db="EMBL/GenBank/DDBJ databases">
        <authorList>
            <person name="Varghese N."/>
            <person name="Submissions S."/>
        </authorList>
    </citation>
    <scope>NUCLEOTIDE SEQUENCE [LARGE SCALE GENOMIC DNA]</scope>
    <source>
        <strain evidence="4">CGMCC 4.6856</strain>
    </source>
</reference>
<keyword evidence="1" id="KW-0812">Transmembrane</keyword>
<keyword evidence="1" id="KW-1133">Transmembrane helix</keyword>
<dbReference type="STRING" id="1036181.SAMN05421756_102158"/>
<dbReference type="InterPro" id="IPR058058">
    <property type="entry name" value="CBU_0592-like"/>
</dbReference>
<accession>A0A1H9CCY5</accession>
<keyword evidence="4" id="KW-1185">Reference proteome</keyword>
<dbReference type="RefSeq" id="WP_198409955.1">
    <property type="nucleotide sequence ID" value="NZ_FOFA01000002.1"/>
</dbReference>
<feature type="transmembrane region" description="Helical" evidence="1">
    <location>
        <begin position="57"/>
        <end position="73"/>
    </location>
</feature>
<dbReference type="Proteomes" id="UP000198504">
    <property type="component" value="Unassembled WGS sequence"/>
</dbReference>
<sequence>MTLPNLVGLLGVAAYLTAYALLQLNRLGSHDRRYLTLNAAGSALILVSLVYDFNLPSFVTQAAWLVFTAVGFVRSRGELRATATGTDNPPPPSVRG</sequence>
<feature type="domain" description="CBU-0592-like" evidence="2">
    <location>
        <begin position="5"/>
        <end position="75"/>
    </location>
</feature>
<evidence type="ECO:0000256" key="1">
    <source>
        <dbReference type="SAM" id="Phobius"/>
    </source>
</evidence>
<gene>
    <name evidence="3" type="ORF">SAMN05421756_102158</name>
</gene>
<feature type="transmembrane region" description="Helical" evidence="1">
    <location>
        <begin position="6"/>
        <end position="22"/>
    </location>
</feature>
<name>A0A1H9CCY5_9ACTN</name>
<dbReference type="Pfam" id="PF26604">
    <property type="entry name" value="CBU_0592"/>
    <property type="match status" value="1"/>
</dbReference>
<keyword evidence="1" id="KW-0472">Membrane</keyword>